<dbReference type="NCBIfam" id="NF040785">
    <property type="entry name" value="CD3324_fam"/>
    <property type="match status" value="1"/>
</dbReference>
<dbReference type="AlphaFoldDB" id="A0A7C8HGZ7"/>
<evidence type="ECO:0000313" key="2">
    <source>
        <dbReference type="EMBL" id="KAE9630697.1"/>
    </source>
</evidence>
<evidence type="ECO:0000259" key="1">
    <source>
        <dbReference type="Pfam" id="PF08765"/>
    </source>
</evidence>
<dbReference type="OrthoDB" id="9800398at2"/>
<dbReference type="InterPro" id="IPR014875">
    <property type="entry name" value="Mor_transcription_activator"/>
</dbReference>
<dbReference type="InterPro" id="IPR049739">
    <property type="entry name" value="YraL-like"/>
</dbReference>
<dbReference type="InterPro" id="IPR052411">
    <property type="entry name" value="c-mor_Regulatory_Protein"/>
</dbReference>
<evidence type="ECO:0000313" key="3">
    <source>
        <dbReference type="Proteomes" id="UP000483018"/>
    </source>
</evidence>
<proteinExistence type="predicted"/>
<dbReference type="Proteomes" id="UP000483018">
    <property type="component" value="Unassembled WGS sequence"/>
</dbReference>
<dbReference type="Gene3D" id="1.10.10.60">
    <property type="entry name" value="Homeodomain-like"/>
    <property type="match status" value="1"/>
</dbReference>
<keyword evidence="3" id="KW-1185">Reference proteome</keyword>
<accession>A0A7C8HGZ7</accession>
<organism evidence="2 3">
    <name type="scientific">Defluviitalea raffinosedens</name>
    <dbReference type="NCBI Taxonomy" id="1450156"/>
    <lineage>
        <taxon>Bacteria</taxon>
        <taxon>Bacillati</taxon>
        <taxon>Bacillota</taxon>
        <taxon>Clostridia</taxon>
        <taxon>Lachnospirales</taxon>
        <taxon>Defluviitaleaceae</taxon>
        <taxon>Defluviitalea</taxon>
    </lineage>
</organism>
<dbReference type="PANTHER" id="PTHR37812:SF1">
    <property type="entry name" value="MU-LIKE PROPHAGE FLUMU PROTEIN C"/>
    <property type="match status" value="1"/>
</dbReference>
<comment type="caution">
    <text evidence="2">The sequence shown here is derived from an EMBL/GenBank/DDBJ whole genome shotgun (WGS) entry which is preliminary data.</text>
</comment>
<feature type="domain" description="Mor transcription activator" evidence="1">
    <location>
        <begin position="12"/>
        <end position="89"/>
    </location>
</feature>
<gene>
    <name evidence="2" type="ORF">GND95_12345</name>
</gene>
<dbReference type="Pfam" id="PF08765">
    <property type="entry name" value="Mor"/>
    <property type="match status" value="1"/>
</dbReference>
<protein>
    <recommendedName>
        <fullName evidence="1">Mor transcription activator domain-containing protein</fullName>
    </recommendedName>
</protein>
<dbReference type="SUPFAM" id="SSF46689">
    <property type="entry name" value="Homeodomain-like"/>
    <property type="match status" value="1"/>
</dbReference>
<name>A0A7C8HGZ7_9FIRM</name>
<reference evidence="2 3" key="1">
    <citation type="submission" date="2019-12" db="EMBL/GenBank/DDBJ databases">
        <title>Defluviitalea raffinosedens, isolated from a biogas fermenter, genome sequencing and characterization.</title>
        <authorList>
            <person name="Rettenmaier R."/>
            <person name="Schneider M."/>
            <person name="Neuhaus K."/>
            <person name="Liebl W."/>
            <person name="Zverlov V."/>
        </authorList>
    </citation>
    <scope>NUCLEOTIDE SEQUENCE [LARGE SCALE GENOMIC DNA]</scope>
    <source>
        <strain evidence="2 3">249c-K6</strain>
    </source>
</reference>
<dbReference type="PANTHER" id="PTHR37812">
    <property type="entry name" value="MU-LIKE PROPHAGE FLUMU PROTEIN C"/>
    <property type="match status" value="1"/>
</dbReference>
<dbReference type="EMBL" id="WSLF01000014">
    <property type="protein sequence ID" value="KAE9630697.1"/>
    <property type="molecule type" value="Genomic_DNA"/>
</dbReference>
<dbReference type="RefSeq" id="WP_158741455.1">
    <property type="nucleotide sequence ID" value="NZ_JAFBEP010000014.1"/>
</dbReference>
<dbReference type="InterPro" id="IPR009057">
    <property type="entry name" value="Homeodomain-like_sf"/>
</dbReference>
<sequence>MSYLRAEDVLPIEVLTLVQKYVSGESIYIPAKGKKKWGDSTNTREILECRNQDIIRKYQNGMSIKDLSKEYFLTEKSIQRIIRNQKCSDTPESRVSDEIL</sequence>